<dbReference type="AlphaFoldDB" id="A0AAV7TL19"/>
<comment type="caution">
    <text evidence="1">The sequence shown here is derived from an EMBL/GenBank/DDBJ whole genome shotgun (WGS) entry which is preliminary data.</text>
</comment>
<keyword evidence="2" id="KW-1185">Reference proteome</keyword>
<evidence type="ECO:0000313" key="1">
    <source>
        <dbReference type="EMBL" id="KAJ1176846.1"/>
    </source>
</evidence>
<dbReference type="EMBL" id="JANPWB010000006">
    <property type="protein sequence ID" value="KAJ1176846.1"/>
    <property type="molecule type" value="Genomic_DNA"/>
</dbReference>
<evidence type="ECO:0000313" key="2">
    <source>
        <dbReference type="Proteomes" id="UP001066276"/>
    </source>
</evidence>
<accession>A0AAV7TL19</accession>
<proteinExistence type="predicted"/>
<sequence length="172" mass="17973">MIHCIVLASNGPARCATCVGCVWCSVYPVSLRDCRLVIAAHHIGGEAGPHRVLLPPEYVYAIECLSTEVGAEAAAVDVIPIRRGARAELCLASGHCRACAHAQLEGATAPLLPEAHISVVKHGYARALVWGAVASGKHTGRKTHGVESPARVGVCSRRRAHTGTGLGMCGRT</sequence>
<reference evidence="1" key="1">
    <citation type="journal article" date="2022" name="bioRxiv">
        <title>Sequencing and chromosome-scale assembly of the giantPleurodeles waltlgenome.</title>
        <authorList>
            <person name="Brown T."/>
            <person name="Elewa A."/>
            <person name="Iarovenko S."/>
            <person name="Subramanian E."/>
            <person name="Araus A.J."/>
            <person name="Petzold A."/>
            <person name="Susuki M."/>
            <person name="Suzuki K.-i.T."/>
            <person name="Hayashi T."/>
            <person name="Toyoda A."/>
            <person name="Oliveira C."/>
            <person name="Osipova E."/>
            <person name="Leigh N.D."/>
            <person name="Simon A."/>
            <person name="Yun M.H."/>
        </authorList>
    </citation>
    <scope>NUCLEOTIDE SEQUENCE</scope>
    <source>
        <strain evidence="1">20211129_DDA</strain>
        <tissue evidence="1">Liver</tissue>
    </source>
</reference>
<protein>
    <submittedName>
        <fullName evidence="1">Uncharacterized protein</fullName>
    </submittedName>
</protein>
<organism evidence="1 2">
    <name type="scientific">Pleurodeles waltl</name>
    <name type="common">Iberian ribbed newt</name>
    <dbReference type="NCBI Taxonomy" id="8319"/>
    <lineage>
        <taxon>Eukaryota</taxon>
        <taxon>Metazoa</taxon>
        <taxon>Chordata</taxon>
        <taxon>Craniata</taxon>
        <taxon>Vertebrata</taxon>
        <taxon>Euteleostomi</taxon>
        <taxon>Amphibia</taxon>
        <taxon>Batrachia</taxon>
        <taxon>Caudata</taxon>
        <taxon>Salamandroidea</taxon>
        <taxon>Salamandridae</taxon>
        <taxon>Pleurodelinae</taxon>
        <taxon>Pleurodeles</taxon>
    </lineage>
</organism>
<gene>
    <name evidence="1" type="ORF">NDU88_002113</name>
</gene>
<name>A0AAV7TL19_PLEWA</name>
<dbReference type="Proteomes" id="UP001066276">
    <property type="component" value="Chromosome 3_2"/>
</dbReference>